<evidence type="ECO:0000256" key="8">
    <source>
        <dbReference type="ARBA" id="ARBA00023033"/>
    </source>
</evidence>
<protein>
    <recommendedName>
        <fullName evidence="13">Cytochrome P450</fullName>
    </recommendedName>
</protein>
<evidence type="ECO:0000313" key="11">
    <source>
        <dbReference type="EMBL" id="GJJ12682.1"/>
    </source>
</evidence>
<evidence type="ECO:0000256" key="5">
    <source>
        <dbReference type="ARBA" id="ARBA00022723"/>
    </source>
</evidence>
<evidence type="ECO:0000313" key="12">
    <source>
        <dbReference type="Proteomes" id="UP001050691"/>
    </source>
</evidence>
<evidence type="ECO:0008006" key="13">
    <source>
        <dbReference type="Google" id="ProtNLM"/>
    </source>
</evidence>
<evidence type="ECO:0000256" key="10">
    <source>
        <dbReference type="SAM" id="SignalP"/>
    </source>
</evidence>
<dbReference type="Pfam" id="PF00067">
    <property type="entry name" value="p450"/>
    <property type="match status" value="2"/>
</dbReference>
<keyword evidence="5 9" id="KW-0479">Metal-binding</keyword>
<evidence type="ECO:0000256" key="7">
    <source>
        <dbReference type="ARBA" id="ARBA00023004"/>
    </source>
</evidence>
<name>A0AAV5AG23_9AGAM</name>
<comment type="similarity">
    <text evidence="3">Belongs to the cytochrome P450 family.</text>
</comment>
<comment type="caution">
    <text evidence="11">The sequence shown here is derived from an EMBL/GenBank/DDBJ whole genome shotgun (WGS) entry which is preliminary data.</text>
</comment>
<evidence type="ECO:0000256" key="3">
    <source>
        <dbReference type="ARBA" id="ARBA00010617"/>
    </source>
</evidence>
<dbReference type="InterPro" id="IPR036396">
    <property type="entry name" value="Cyt_P450_sf"/>
</dbReference>
<feature type="signal peptide" evidence="10">
    <location>
        <begin position="1"/>
        <end position="19"/>
    </location>
</feature>
<gene>
    <name evidence="11" type="ORF">Clacol_006926</name>
</gene>
<dbReference type="Proteomes" id="UP001050691">
    <property type="component" value="Unassembled WGS sequence"/>
</dbReference>
<evidence type="ECO:0000256" key="6">
    <source>
        <dbReference type="ARBA" id="ARBA00023002"/>
    </source>
</evidence>
<dbReference type="PANTHER" id="PTHR46300">
    <property type="entry name" value="P450, PUTATIVE (EUROFUNG)-RELATED-RELATED"/>
    <property type="match status" value="1"/>
</dbReference>
<dbReference type="InterPro" id="IPR050364">
    <property type="entry name" value="Cytochrome_P450_fung"/>
</dbReference>
<dbReference type="InterPro" id="IPR001128">
    <property type="entry name" value="Cyt_P450"/>
</dbReference>
<evidence type="ECO:0000256" key="9">
    <source>
        <dbReference type="PIRSR" id="PIRSR602401-1"/>
    </source>
</evidence>
<dbReference type="AlphaFoldDB" id="A0AAV5AG23"/>
<dbReference type="SUPFAM" id="SSF48264">
    <property type="entry name" value="Cytochrome P450"/>
    <property type="match status" value="1"/>
</dbReference>
<dbReference type="GO" id="GO:0016705">
    <property type="term" value="F:oxidoreductase activity, acting on paired donors, with incorporation or reduction of molecular oxygen"/>
    <property type="evidence" value="ECO:0007669"/>
    <property type="project" value="InterPro"/>
</dbReference>
<keyword evidence="7 9" id="KW-0408">Iron</keyword>
<keyword evidence="10" id="KW-0732">Signal</keyword>
<keyword evidence="6" id="KW-0560">Oxidoreductase</keyword>
<keyword evidence="12" id="KW-1185">Reference proteome</keyword>
<organism evidence="11 12">
    <name type="scientific">Clathrus columnatus</name>
    <dbReference type="NCBI Taxonomy" id="1419009"/>
    <lineage>
        <taxon>Eukaryota</taxon>
        <taxon>Fungi</taxon>
        <taxon>Dikarya</taxon>
        <taxon>Basidiomycota</taxon>
        <taxon>Agaricomycotina</taxon>
        <taxon>Agaricomycetes</taxon>
        <taxon>Phallomycetidae</taxon>
        <taxon>Phallales</taxon>
        <taxon>Clathraceae</taxon>
        <taxon>Clathrus</taxon>
    </lineage>
</organism>
<keyword evidence="8" id="KW-0503">Monooxygenase</keyword>
<accession>A0AAV5AG23</accession>
<evidence type="ECO:0000256" key="4">
    <source>
        <dbReference type="ARBA" id="ARBA00022617"/>
    </source>
</evidence>
<dbReference type="GO" id="GO:0020037">
    <property type="term" value="F:heme binding"/>
    <property type="evidence" value="ECO:0007669"/>
    <property type="project" value="InterPro"/>
</dbReference>
<dbReference type="PRINTS" id="PR00463">
    <property type="entry name" value="EP450I"/>
</dbReference>
<keyword evidence="4 9" id="KW-0349">Heme</keyword>
<dbReference type="InterPro" id="IPR002401">
    <property type="entry name" value="Cyt_P450_E_grp-I"/>
</dbReference>
<dbReference type="CDD" id="cd11065">
    <property type="entry name" value="CYP64-like"/>
    <property type="match status" value="1"/>
</dbReference>
<evidence type="ECO:0000256" key="2">
    <source>
        <dbReference type="ARBA" id="ARBA00005179"/>
    </source>
</evidence>
<comment type="cofactor">
    <cofactor evidence="1 9">
        <name>heme</name>
        <dbReference type="ChEBI" id="CHEBI:30413"/>
    </cofactor>
</comment>
<feature type="chain" id="PRO_5043808810" description="Cytochrome P450" evidence="10">
    <location>
        <begin position="20"/>
        <end position="487"/>
    </location>
</feature>
<sequence>MLLPLISLVIILLFAFRSSTWIYPAKKLPPGPPGLPLIGNLFQLLGVQRRGKPAIVIGSHKVALDLFEKRGSIYSERPRCIVANEIMTRNLVFAFAPHDNSWRRMRRASHEILNNQIVKNYHKFQNIEAVLLVKDLSKAPEFYIRHIQRATTSSLLSVIYGLPPCPDPFDPTLMLVTDLTQSVLDAAAPGQHLVEYFPFLRYLPSRLCSWKRHAEHVFQIADSVFGDLYRQVEKRAERAWLAGTLYAAGSETTSKQMLWFLLSMAIYPDIQAKAQKQIDDIIGRERLPNLDDFERLPYVRALIKELLRWRGVGPFGIPHALSEDDYYEGYLIPKGTDCIVNVWALNHDQDVYGSDADFFRPERHLDQDGQLKLVASRETKDEGHNTFGFGRRDIEKRVSRICVGRHVAVNSLFIQMTCILWCFNITPAEDETGKPIFIDENEMIEDGLTVRPLPINRYKFTQRFPEMEELVMNVLELDGRDHLDTED</sequence>
<feature type="binding site" description="axial binding residue" evidence="9">
    <location>
        <position position="402"/>
    </location>
    <ligand>
        <name>heme</name>
        <dbReference type="ChEBI" id="CHEBI:30413"/>
    </ligand>
    <ligandPart>
        <name>Fe</name>
        <dbReference type="ChEBI" id="CHEBI:18248"/>
    </ligandPart>
</feature>
<dbReference type="EMBL" id="BPWL01000007">
    <property type="protein sequence ID" value="GJJ12682.1"/>
    <property type="molecule type" value="Genomic_DNA"/>
</dbReference>
<evidence type="ECO:0000256" key="1">
    <source>
        <dbReference type="ARBA" id="ARBA00001971"/>
    </source>
</evidence>
<dbReference type="GO" id="GO:0005506">
    <property type="term" value="F:iron ion binding"/>
    <property type="evidence" value="ECO:0007669"/>
    <property type="project" value="InterPro"/>
</dbReference>
<dbReference type="GO" id="GO:0004497">
    <property type="term" value="F:monooxygenase activity"/>
    <property type="evidence" value="ECO:0007669"/>
    <property type="project" value="UniProtKB-KW"/>
</dbReference>
<reference evidence="11" key="1">
    <citation type="submission" date="2021-10" db="EMBL/GenBank/DDBJ databases">
        <title>De novo Genome Assembly of Clathrus columnatus (Basidiomycota, Fungi) Using Illumina and Nanopore Sequence Data.</title>
        <authorList>
            <person name="Ogiso-Tanaka E."/>
            <person name="Itagaki H."/>
            <person name="Hosoya T."/>
            <person name="Hosaka K."/>
        </authorList>
    </citation>
    <scope>NUCLEOTIDE SEQUENCE</scope>
    <source>
        <strain evidence="11">MO-923</strain>
    </source>
</reference>
<dbReference type="Gene3D" id="1.10.630.10">
    <property type="entry name" value="Cytochrome P450"/>
    <property type="match status" value="1"/>
</dbReference>
<proteinExistence type="inferred from homology"/>
<comment type="pathway">
    <text evidence="2">Secondary metabolite biosynthesis.</text>
</comment>
<dbReference type="PRINTS" id="PR00385">
    <property type="entry name" value="P450"/>
</dbReference>